<dbReference type="Pfam" id="PF02836">
    <property type="entry name" value="Glyco_hydro_2_C"/>
    <property type="match status" value="1"/>
</dbReference>
<evidence type="ECO:0000259" key="4">
    <source>
        <dbReference type="Pfam" id="PF00703"/>
    </source>
</evidence>
<proteinExistence type="inferred from homology"/>
<feature type="domain" description="Glycoside hydrolase family 2" evidence="8">
    <location>
        <begin position="641"/>
        <end position="741"/>
    </location>
</feature>
<organism evidence="9 10">
    <name type="scientific">Terrisporobacter muris</name>
    <dbReference type="NCBI Taxonomy" id="2963284"/>
    <lineage>
        <taxon>Bacteria</taxon>
        <taxon>Bacillati</taxon>
        <taxon>Bacillota</taxon>
        <taxon>Clostridia</taxon>
        <taxon>Peptostreptococcales</taxon>
        <taxon>Peptostreptococcaceae</taxon>
        <taxon>Terrisporobacter</taxon>
    </lineage>
</organism>
<dbReference type="Pfam" id="PF02837">
    <property type="entry name" value="Glyco_hydro_2_N"/>
    <property type="match status" value="1"/>
</dbReference>
<dbReference type="GO" id="GO:0004553">
    <property type="term" value="F:hydrolase activity, hydrolyzing O-glycosyl compounds"/>
    <property type="evidence" value="ECO:0007669"/>
    <property type="project" value="InterPro"/>
</dbReference>
<evidence type="ECO:0000256" key="3">
    <source>
        <dbReference type="ARBA" id="ARBA00023295"/>
    </source>
</evidence>
<keyword evidence="2" id="KW-0378">Hydrolase</keyword>
<dbReference type="SUPFAM" id="SSF51445">
    <property type="entry name" value="(Trans)glycosidases"/>
    <property type="match status" value="1"/>
</dbReference>
<dbReference type="GO" id="GO:0005975">
    <property type="term" value="P:carbohydrate metabolic process"/>
    <property type="evidence" value="ECO:0007669"/>
    <property type="project" value="InterPro"/>
</dbReference>
<dbReference type="Pfam" id="PF18565">
    <property type="entry name" value="Glyco_hydro2_C5"/>
    <property type="match status" value="1"/>
</dbReference>
<evidence type="ECO:0000256" key="1">
    <source>
        <dbReference type="ARBA" id="ARBA00007401"/>
    </source>
</evidence>
<evidence type="ECO:0000313" key="9">
    <source>
        <dbReference type="EMBL" id="MCR1823298.1"/>
    </source>
</evidence>
<name>A0A9X2MBW0_9FIRM</name>
<feature type="domain" description="Glycoside hydrolase family 2 immunoglobulin-like beta-sandwich" evidence="4">
    <location>
        <begin position="150"/>
        <end position="254"/>
    </location>
</feature>
<feature type="domain" description="DUF4982" evidence="7">
    <location>
        <begin position="573"/>
        <end position="628"/>
    </location>
</feature>
<dbReference type="InterPro" id="IPR013783">
    <property type="entry name" value="Ig-like_fold"/>
</dbReference>
<dbReference type="InterPro" id="IPR006103">
    <property type="entry name" value="Glyco_hydro_2_cat"/>
</dbReference>
<dbReference type="Pfam" id="PF16355">
    <property type="entry name" value="DUF4982"/>
    <property type="match status" value="1"/>
</dbReference>
<dbReference type="InterPro" id="IPR051913">
    <property type="entry name" value="GH2_Domain-Containing"/>
</dbReference>
<accession>A0A9X2MBW0</accession>
<sequence length="747" mass="83829">MGNLPEKAKSAKDWKKVNLPHDFRVEIGVSDDATNWAQGYIPDGIAYYRKAFKVSKSLLGKRIVLEFDGVMRNASFWYNGCFIGDHYSGYTGFQFDVTELTKYGDEEGDNVILVRCDTTNGSEGWWYEGGGIYRHTWLTTYENIHVDRWGVFVKPIVEGKNANLEIETTVCNETFEEAKYTVRTVITDPTGKEVGIVETEGNLPIYGKETLKSYLNLKDVFLWDCSNPCLYTATTEIFVSGELVDNYNTTFGIRSIAYTEQGLLLNGVQTPLYGTCFHQDFVGVGAAIPDAIQNYKIQKIKEIGFNAFRSSHNPATLELLDACDRLGVLVINENRIIETTKHRMEDLEELIKSSRNHPSVFAWSMSNEEIFAGSYQALRILDKMLPFAKNLDDSRLFLSAEAFLSGEMAAKYGLELYDVFGMNYAESALNDNQIKKLSSEYPGMKFLSTESASWYTTRGIYEDNKERGHCSGYGTRYVMMGGEGGPNAGGTAKPWRTWNFYEENPKTGGFFIWTGFDYRGEPTPLKDYQVCSNFGIMDTCGFPKDDCFYYQARMKETPILHIMPHWTWDKEGDIKVIRLYTNCDEAELFLNGKSLGRKPLEEDWIQFDVEYHPGELLAVGYRGGEIVARDIQRTAGKPVAIHMTADRNVIHGDGMDVACVTVSIVDEHGIIVPNAENNVTFDVSGAGYLLGLGNGDPGCRENDKASSRHAFSGLILALVQSEEQTGKIKVRATSPELEACELVLTAQ</sequence>
<evidence type="ECO:0000256" key="2">
    <source>
        <dbReference type="ARBA" id="ARBA00022801"/>
    </source>
</evidence>
<dbReference type="RefSeq" id="WP_257560458.1">
    <property type="nucleotide sequence ID" value="NZ_JANKBY010000127.1"/>
</dbReference>
<evidence type="ECO:0000259" key="5">
    <source>
        <dbReference type="Pfam" id="PF02836"/>
    </source>
</evidence>
<dbReference type="InterPro" id="IPR040605">
    <property type="entry name" value="Glyco_hydro2_dom5"/>
</dbReference>
<dbReference type="PANTHER" id="PTHR42732:SF1">
    <property type="entry name" value="BETA-MANNOSIDASE"/>
    <property type="match status" value="1"/>
</dbReference>
<dbReference type="InterPro" id="IPR008979">
    <property type="entry name" value="Galactose-bd-like_sf"/>
</dbReference>
<dbReference type="InterPro" id="IPR032311">
    <property type="entry name" value="DUF4982"/>
</dbReference>
<protein>
    <submittedName>
        <fullName evidence="9">DUF4982 domain-containing protein</fullName>
    </submittedName>
</protein>
<dbReference type="SUPFAM" id="SSF49785">
    <property type="entry name" value="Galactose-binding domain-like"/>
    <property type="match status" value="1"/>
</dbReference>
<comment type="similarity">
    <text evidence="1">Belongs to the glycosyl hydrolase 2 family.</text>
</comment>
<feature type="domain" description="Glycoside hydrolase family 2 catalytic" evidence="5">
    <location>
        <begin position="259"/>
        <end position="555"/>
    </location>
</feature>
<evidence type="ECO:0000313" key="10">
    <source>
        <dbReference type="Proteomes" id="UP001140817"/>
    </source>
</evidence>
<gene>
    <name evidence="9" type="ORF">NSA58_10910</name>
</gene>
<keyword evidence="3" id="KW-0326">Glycosidase</keyword>
<dbReference type="InterPro" id="IPR006102">
    <property type="entry name" value="Ig-like_GH2"/>
</dbReference>
<keyword evidence="10" id="KW-1185">Reference proteome</keyword>
<dbReference type="Proteomes" id="UP001140817">
    <property type="component" value="Unassembled WGS sequence"/>
</dbReference>
<evidence type="ECO:0000259" key="6">
    <source>
        <dbReference type="Pfam" id="PF02837"/>
    </source>
</evidence>
<dbReference type="SUPFAM" id="SSF49303">
    <property type="entry name" value="beta-Galactosidase/glucuronidase domain"/>
    <property type="match status" value="1"/>
</dbReference>
<dbReference type="Pfam" id="PF00703">
    <property type="entry name" value="Glyco_hydro_2"/>
    <property type="match status" value="1"/>
</dbReference>
<dbReference type="Gene3D" id="2.60.40.10">
    <property type="entry name" value="Immunoglobulins"/>
    <property type="match status" value="3"/>
</dbReference>
<comment type="caution">
    <text evidence="9">The sequence shown here is derived from an EMBL/GenBank/DDBJ whole genome shotgun (WGS) entry which is preliminary data.</text>
</comment>
<dbReference type="EMBL" id="JANKBY010000127">
    <property type="protein sequence ID" value="MCR1823298.1"/>
    <property type="molecule type" value="Genomic_DNA"/>
</dbReference>
<evidence type="ECO:0000259" key="8">
    <source>
        <dbReference type="Pfam" id="PF18565"/>
    </source>
</evidence>
<dbReference type="PANTHER" id="PTHR42732">
    <property type="entry name" value="BETA-GALACTOSIDASE"/>
    <property type="match status" value="1"/>
</dbReference>
<dbReference type="InterPro" id="IPR036156">
    <property type="entry name" value="Beta-gal/glucu_dom_sf"/>
</dbReference>
<evidence type="ECO:0000259" key="7">
    <source>
        <dbReference type="Pfam" id="PF16355"/>
    </source>
</evidence>
<reference evidence="9" key="1">
    <citation type="submission" date="2022-07" db="EMBL/GenBank/DDBJ databases">
        <title>Enhanced cultured diversity of the mouse gut microbiota enables custom-made synthetic communities.</title>
        <authorList>
            <person name="Afrizal A."/>
        </authorList>
    </citation>
    <scope>NUCLEOTIDE SEQUENCE</scope>
    <source>
        <strain evidence="9">DSM 29186</strain>
    </source>
</reference>
<feature type="domain" description="Glycosyl hydrolases family 2 sugar binding" evidence="6">
    <location>
        <begin position="44"/>
        <end position="138"/>
    </location>
</feature>
<dbReference type="AlphaFoldDB" id="A0A9X2MBW0"/>
<dbReference type="InterPro" id="IPR006104">
    <property type="entry name" value="Glyco_hydro_2_N"/>
</dbReference>
<dbReference type="InterPro" id="IPR017853">
    <property type="entry name" value="GH"/>
</dbReference>
<dbReference type="Gene3D" id="3.20.20.80">
    <property type="entry name" value="Glycosidases"/>
    <property type="match status" value="1"/>
</dbReference>
<dbReference type="Gene3D" id="2.60.120.260">
    <property type="entry name" value="Galactose-binding domain-like"/>
    <property type="match status" value="1"/>
</dbReference>